<dbReference type="PANTHER" id="PTHR37385:SF2">
    <property type="entry name" value="PROTEIN LPA2"/>
    <property type="match status" value="1"/>
</dbReference>
<dbReference type="PANTHER" id="PTHR37385">
    <property type="entry name" value="PROTEIN LOW PSII ACCUMULATION 2, CHLOROPLASTIC"/>
    <property type="match status" value="1"/>
</dbReference>
<keyword evidence="2" id="KW-1133">Transmembrane helix</keyword>
<feature type="transmembrane region" description="Helical" evidence="2">
    <location>
        <begin position="147"/>
        <end position="169"/>
    </location>
</feature>
<dbReference type="GO" id="GO:0009507">
    <property type="term" value="C:chloroplast"/>
    <property type="evidence" value="ECO:0007669"/>
    <property type="project" value="TreeGrafter"/>
</dbReference>
<accession>A0A8J5H856</accession>
<reference evidence="3 4" key="1">
    <citation type="submission" date="2020-08" db="EMBL/GenBank/DDBJ databases">
        <title>Plant Genome Project.</title>
        <authorList>
            <person name="Zhang R.-G."/>
        </authorList>
    </citation>
    <scope>NUCLEOTIDE SEQUENCE [LARGE SCALE GENOMIC DNA]</scope>
    <source>
        <tissue evidence="3">Rhizome</tissue>
    </source>
</reference>
<organism evidence="3 4">
    <name type="scientific">Zingiber officinale</name>
    <name type="common">Ginger</name>
    <name type="synonym">Amomum zingiber</name>
    <dbReference type="NCBI Taxonomy" id="94328"/>
    <lineage>
        <taxon>Eukaryota</taxon>
        <taxon>Viridiplantae</taxon>
        <taxon>Streptophyta</taxon>
        <taxon>Embryophyta</taxon>
        <taxon>Tracheophyta</taxon>
        <taxon>Spermatophyta</taxon>
        <taxon>Magnoliopsida</taxon>
        <taxon>Liliopsida</taxon>
        <taxon>Zingiberales</taxon>
        <taxon>Zingiberaceae</taxon>
        <taxon>Zingiber</taxon>
    </lineage>
</organism>
<evidence type="ECO:0000313" key="4">
    <source>
        <dbReference type="Proteomes" id="UP000734854"/>
    </source>
</evidence>
<evidence type="ECO:0000313" key="3">
    <source>
        <dbReference type="EMBL" id="KAG6517890.1"/>
    </source>
</evidence>
<feature type="region of interest" description="Disordered" evidence="1">
    <location>
        <begin position="15"/>
        <end position="94"/>
    </location>
</feature>
<name>A0A8J5H856_ZINOF</name>
<proteinExistence type="predicted"/>
<dbReference type="AlphaFoldDB" id="A0A8J5H856"/>
<sequence length="179" mass="19236">MSSLPLHRSHLRGAYLLARAEETPQSEASRSSVEDAPSGSPKIPDGKGTGFGGSTAVDSARNKKKKKGGGREKGSVIRRSPLDESSLPYSASKQAKSQELRDQQSIANESAFLLIWLGLGALILVEGIALAASGFLPEEWDGFFVKFLYPSFTPTVLLFLVGTVGYGVFKYLQAEKLKS</sequence>
<dbReference type="Proteomes" id="UP000734854">
    <property type="component" value="Unassembled WGS sequence"/>
</dbReference>
<feature type="transmembrane region" description="Helical" evidence="2">
    <location>
        <begin position="111"/>
        <end position="135"/>
    </location>
</feature>
<gene>
    <name evidence="3" type="ORF">ZIOFF_021289</name>
</gene>
<comment type="caution">
    <text evidence="3">The sequence shown here is derived from an EMBL/GenBank/DDBJ whole genome shotgun (WGS) entry which is preliminary data.</text>
</comment>
<evidence type="ECO:0000256" key="1">
    <source>
        <dbReference type="SAM" id="MobiDB-lite"/>
    </source>
</evidence>
<keyword evidence="2" id="KW-0812">Transmembrane</keyword>
<keyword evidence="4" id="KW-1185">Reference proteome</keyword>
<keyword evidence="2" id="KW-0472">Membrane</keyword>
<evidence type="ECO:0000256" key="2">
    <source>
        <dbReference type="SAM" id="Phobius"/>
    </source>
</evidence>
<evidence type="ECO:0008006" key="5">
    <source>
        <dbReference type="Google" id="ProtNLM"/>
    </source>
</evidence>
<protein>
    <recommendedName>
        <fullName evidence="5">Protein LOW PSII ACCUMULATION 2, chloroplastic</fullName>
    </recommendedName>
</protein>
<dbReference type="EMBL" id="JACMSC010000006">
    <property type="protein sequence ID" value="KAG6517890.1"/>
    <property type="molecule type" value="Genomic_DNA"/>
</dbReference>
<dbReference type="InterPro" id="IPR038789">
    <property type="entry name" value="LPA2-like"/>
</dbReference>